<dbReference type="EMBL" id="JAZGQK010000017">
    <property type="protein sequence ID" value="MEE6260917.1"/>
    <property type="molecule type" value="Genomic_DNA"/>
</dbReference>
<feature type="compositionally biased region" description="Gly residues" evidence="1">
    <location>
        <begin position="1338"/>
        <end position="1347"/>
    </location>
</feature>
<comment type="caution">
    <text evidence="3">The sequence shown here is derived from an EMBL/GenBank/DDBJ whole genome shotgun (WGS) entry which is preliminary data.</text>
</comment>
<sequence>MDVAGPTRWRWLLVDSATGRALADHQVKLDPQCTEYDAFTDLAGYLRRNRLPDDRIGSETAIVSRIGRWIGEQVIGAGLGRLLTGTVRVVVPPEADFLLTRPLELAEVQSRPLARRGVSLVFELPGGEATAPTGKQPVGESLRILALFSLPSRSSVLALRRERYELARTVREIASSSRKAIELRVLQYGVTRERLAKTVEDYPGWDILHVSGHGALGTLALEKADGTPDEISTAELVELLRPARERLKLAVLSACSSGADVAASTLRVLNLDDAADQVEEAGEAAGNGREQTVAVGLARGLVEQLGAAVLAMRYPVADTFAVELTRELYPRLLDAGQPVDRATAIAIPKAAGETPSVVRPPLSIGIPALFGATAAGLRVAPPSGEVTLDPYAERMAGFPDEPERFVGRTPALIAASGALAPRSGRTAVLFLGMAGAGKTSCALELAYQHRDRFQRLAWWQAPSQPDEFSQALSSLAYAVESQLGIPMVHAVGSETELRRYLPGLRTLLRDNALLLVLDNLETLLSEARTWRDPNWALLVETLLGHGGLSRVVLTSRVVPAGLDGADRLLTLPTHALTLAESVLLARELPHLGQLLHEEPVPDRSAAEVAADRDLARRVLDVMQGHPKLLELADAAAADPADLEARLAATEAAGRDTPTSAFFSTGTSALDGAEYVDLLGAWTRSVLADLPAPARTLAELLALMEDDDRWSHVVQSVWSSLWEWRHGGEAESLDEAVEPLTEAAIVSAEPGDPERTGSPEQPVRFRLHPGVAEAIRAGTNGELRVTVDDLLADHWSGFWRHAIRREGRGEPATFLVVWAGLAAAPYLLRLGRWSDAGRMVEHAGARDKSPATTRRLLGYLQEILEGETDPARRLVNEGIYGNMLALVDPPAARVRLRNVVDAARAAGDTATAATSASDLANLLRNTGDLPEALTVVAEAAELTRSAGLGPWTQVAREGQRLQLLGLSGRYQEVLEQAEVLLARLDTLPAEPDQTERVIPYNVREATLAVAFRAACELAEWERALHLLERQVKSMQARGADPHHLARMAFNRYLPLLRLGRLAEAEQLLLRCSAVFEATDDIYELGKVASARADLEDKRGRHGEAVANAQAALRLLYRRSEPEHLAVSHYNLANYLSRAAGQSPADVVAHRFAAALFERASGRSAAYQDSVEWLARELVEYGEVTLPGDLTELTERVEGVPGVRFGEVIAALVPEPERRNGLFVEVVGAVRRQPVEDPIALLLARWAPTISVVVAAARGDEAADAELRPFLDNLAGTQDWLALAAVVRRIVAGERDEGPLLDGLDQIDSAIVRAILTALDEGSPEESALPDGGSTQAAGPDGGPAGTSG</sequence>
<gene>
    <name evidence="3" type="ORF">V1633_20745</name>
</gene>
<dbReference type="InterPro" id="IPR024983">
    <property type="entry name" value="CHAT_dom"/>
</dbReference>
<accession>A0ABU7RWL8</accession>
<dbReference type="InterPro" id="IPR027417">
    <property type="entry name" value="P-loop_NTPase"/>
</dbReference>
<evidence type="ECO:0000256" key="1">
    <source>
        <dbReference type="SAM" id="MobiDB-lite"/>
    </source>
</evidence>
<feature type="domain" description="CHAT" evidence="2">
    <location>
        <begin position="67"/>
        <end position="342"/>
    </location>
</feature>
<protein>
    <submittedName>
        <fullName evidence="3">CHAT domain-containing protein</fullName>
    </submittedName>
</protein>
<dbReference type="Proteomes" id="UP001332243">
    <property type="component" value="Unassembled WGS sequence"/>
</dbReference>
<keyword evidence="4" id="KW-1185">Reference proteome</keyword>
<dbReference type="InterPro" id="IPR011990">
    <property type="entry name" value="TPR-like_helical_dom_sf"/>
</dbReference>
<reference evidence="3 4" key="1">
    <citation type="submission" date="2024-01" db="EMBL/GenBank/DDBJ databases">
        <title>Genome insights into Plantactinospora sonchi sp. nov.</title>
        <authorList>
            <person name="Wang L."/>
        </authorList>
    </citation>
    <scope>NUCLEOTIDE SEQUENCE [LARGE SCALE GENOMIC DNA]</scope>
    <source>
        <strain evidence="3 4">NEAU-QY2</strain>
    </source>
</reference>
<evidence type="ECO:0000313" key="4">
    <source>
        <dbReference type="Proteomes" id="UP001332243"/>
    </source>
</evidence>
<feature type="region of interest" description="Disordered" evidence="1">
    <location>
        <begin position="1320"/>
        <end position="1347"/>
    </location>
</feature>
<dbReference type="Gene3D" id="3.40.50.300">
    <property type="entry name" value="P-loop containing nucleotide triphosphate hydrolases"/>
    <property type="match status" value="1"/>
</dbReference>
<dbReference type="PANTHER" id="PTHR47691">
    <property type="entry name" value="REGULATOR-RELATED"/>
    <property type="match status" value="1"/>
</dbReference>
<dbReference type="RefSeq" id="WP_331216028.1">
    <property type="nucleotide sequence ID" value="NZ_JAZGQK010000017.1"/>
</dbReference>
<name>A0ABU7RWL8_9ACTN</name>
<evidence type="ECO:0000259" key="2">
    <source>
        <dbReference type="Pfam" id="PF12770"/>
    </source>
</evidence>
<dbReference type="SUPFAM" id="SSF52540">
    <property type="entry name" value="P-loop containing nucleoside triphosphate hydrolases"/>
    <property type="match status" value="1"/>
</dbReference>
<evidence type="ECO:0000313" key="3">
    <source>
        <dbReference type="EMBL" id="MEE6260917.1"/>
    </source>
</evidence>
<dbReference type="Gene3D" id="1.25.40.10">
    <property type="entry name" value="Tetratricopeptide repeat domain"/>
    <property type="match status" value="1"/>
</dbReference>
<organism evidence="3 4">
    <name type="scientific">Plantactinospora sonchi</name>
    <dbReference type="NCBI Taxonomy" id="1544735"/>
    <lineage>
        <taxon>Bacteria</taxon>
        <taxon>Bacillati</taxon>
        <taxon>Actinomycetota</taxon>
        <taxon>Actinomycetes</taxon>
        <taxon>Micromonosporales</taxon>
        <taxon>Micromonosporaceae</taxon>
        <taxon>Plantactinospora</taxon>
    </lineage>
</organism>
<dbReference type="PANTHER" id="PTHR47691:SF3">
    <property type="entry name" value="HTH-TYPE TRANSCRIPTIONAL REGULATOR RV0890C-RELATED"/>
    <property type="match status" value="1"/>
</dbReference>
<dbReference type="Pfam" id="PF12770">
    <property type="entry name" value="CHAT"/>
    <property type="match status" value="1"/>
</dbReference>
<proteinExistence type="predicted"/>